<dbReference type="RefSeq" id="WP_097378095.1">
    <property type="nucleotide sequence ID" value="NZ_NXNI01000001.1"/>
</dbReference>
<evidence type="ECO:0008006" key="4">
    <source>
        <dbReference type="Google" id="ProtNLM"/>
    </source>
</evidence>
<dbReference type="AlphaFoldDB" id="A0A2A5QQQ7"/>
<evidence type="ECO:0000313" key="3">
    <source>
        <dbReference type="Proteomes" id="UP000219689"/>
    </source>
</evidence>
<sequence>MARESSKLDDGESPNPAVDGAERSRTSSNTKLLDRRSYLTLTGAGTAGLFAAASGVVGASEHGEYDVIEASGQTVTLEDETFENKLIDVTTGDGITFMIDGPTKIRNVGFKGLYQGGSFLFSITADSGTVEFENVYMGDGANKTGTDFTHGPGAVFYHRDANCDVVFRHCQVQGFPNNAWYCSNTTYGGTARWEECFGKNNGVTTFRCSDPGDELVGCVAYNDDTDYSTDYADWGGYGETAGRPLWVWDPGNPTVKNCHFDAGDYPRAIASYNDAPVTPDGGAVRGGVSSSVDTSNMGNDPTLEIPDGVPTSAEEAASGGSSESPSSSDPEEGSDGSSLLNTIVFDGNGTAETTSYEFVVSDAVEPSTDENATIDEAATVDGTRASGTVADYLDAFRFDGQIERLSVDGNATVRVNGVEIDPADIDDVLQNVVLIDGSDEDATRYEFTVTGDVERSSYDGASIDDEDAIEDGTVYGTVADWKDAFRYSGEIVELTVDGPGTVSVNGERVDPSDFGADLPHVLEVQGTGTPVAFEITVDGEIELAGEEPPEDEATTISGSTAQSTVTDDSLRFNFSGVLTDVSLTGGTPKITVDGEEIDLEEYGDPELLPHAIVFDGTETAEPSTYSFRVDGTVMKAQYRDASIDDGDVVEDTTVRGGVGDWLDAYWFDGDIVDGQILGDATVDIQYNAREQ</sequence>
<feature type="region of interest" description="Disordered" evidence="1">
    <location>
        <begin position="280"/>
        <end position="343"/>
    </location>
</feature>
<evidence type="ECO:0000313" key="2">
    <source>
        <dbReference type="EMBL" id="PCR89144.1"/>
    </source>
</evidence>
<dbReference type="Proteomes" id="UP000219689">
    <property type="component" value="Unassembled WGS sequence"/>
</dbReference>
<accession>A0A2A5QQQ7</accession>
<feature type="region of interest" description="Disordered" evidence="1">
    <location>
        <begin position="1"/>
        <end position="29"/>
    </location>
</feature>
<evidence type="ECO:0000256" key="1">
    <source>
        <dbReference type="SAM" id="MobiDB-lite"/>
    </source>
</evidence>
<comment type="caution">
    <text evidence="2">The sequence shown here is derived from an EMBL/GenBank/DDBJ whole genome shotgun (WGS) entry which is preliminary data.</text>
</comment>
<keyword evidence="3" id="KW-1185">Reference proteome</keyword>
<feature type="compositionally biased region" description="Basic and acidic residues" evidence="1">
    <location>
        <begin position="1"/>
        <end position="10"/>
    </location>
</feature>
<protein>
    <recommendedName>
        <fullName evidence="4">Right handed beta helix domain-containing protein</fullName>
    </recommendedName>
</protein>
<dbReference type="EMBL" id="NXNI01000001">
    <property type="protein sequence ID" value="PCR89144.1"/>
    <property type="molecule type" value="Genomic_DNA"/>
</dbReference>
<feature type="compositionally biased region" description="Low complexity" evidence="1">
    <location>
        <begin position="312"/>
        <end position="328"/>
    </location>
</feature>
<name>A0A2A5QQQ7_9EURY</name>
<proteinExistence type="predicted"/>
<organism evidence="2 3">
    <name type="scientific">Natrinema ejinorense</name>
    <dbReference type="NCBI Taxonomy" id="373386"/>
    <lineage>
        <taxon>Archaea</taxon>
        <taxon>Methanobacteriati</taxon>
        <taxon>Methanobacteriota</taxon>
        <taxon>Stenosarchaea group</taxon>
        <taxon>Halobacteria</taxon>
        <taxon>Halobacteriales</taxon>
        <taxon>Natrialbaceae</taxon>
        <taxon>Natrinema</taxon>
    </lineage>
</organism>
<reference evidence="2 3" key="1">
    <citation type="submission" date="2017-09" db="EMBL/GenBank/DDBJ databases">
        <title>Genome sequences of Natrinema ejinorence JCM 13890T.</title>
        <authorList>
            <person name="Roh S.W."/>
            <person name="Kim Y.B."/>
            <person name="Kim J.Y."/>
        </authorList>
    </citation>
    <scope>NUCLEOTIDE SEQUENCE [LARGE SCALE GENOMIC DNA]</scope>
    <source>
        <strain evidence="2 3">JCM 13890</strain>
    </source>
</reference>
<dbReference type="OrthoDB" id="202667at2157"/>
<gene>
    <name evidence="2" type="ORF">CP557_00490</name>
</gene>